<dbReference type="STRING" id="538381.GCA_001696535_01590"/>
<protein>
    <submittedName>
        <fullName evidence="1">Uncharacterized protein</fullName>
    </submittedName>
</protein>
<proteinExistence type="predicted"/>
<evidence type="ECO:0000313" key="2">
    <source>
        <dbReference type="Proteomes" id="UP000219331"/>
    </source>
</evidence>
<organism evidence="1 2">
    <name type="scientific">Stappia indica</name>
    <dbReference type="NCBI Taxonomy" id="538381"/>
    <lineage>
        <taxon>Bacteria</taxon>
        <taxon>Pseudomonadati</taxon>
        <taxon>Pseudomonadota</taxon>
        <taxon>Alphaproteobacteria</taxon>
        <taxon>Hyphomicrobiales</taxon>
        <taxon>Stappiaceae</taxon>
        <taxon>Stappia</taxon>
    </lineage>
</organism>
<sequence length="782" mass="86363">MFDVSSVREIEYGASGVTYVYQDHDDPKLWYMVPVPRLRTLDGAPSFGLTEYTSNGGGIAGLCTFEMELVQPVEARRAAEEILGNDISWGGFVWVGGTAYFYYDIAGENQVLAVEPTLYGTNVAAFQIELETAEAVNSFKNAFSGDAGGASTFRVEYEMQVLTKLLGAKATVIYTAEAAIEYEKKYKTVRDTWGNQKQVLQEVKQVLRQSGAGEVKVELGPGSSDELAQRVRDWGWTTLENQVANTVAAAAVMATGPNPVSATTSFNQTYQEDTVIDWSTPVSSFMRRFSSDEWKQVFTKVDNRKLSVVFNLIGELNRSGTDDPVAETVTVTVSYPTRKTDNTFTLIVTDGDQSSKIYEAPGDFSGGSYNPEFTYSYVINFKDGKTFQSDPITTTDTLVNITPNVFGTRQVTFIGQNIPFTGPAGVREVNIDFFFAPPAGNPAIVQTKTLTGNGVENGVRFDSFYNLPIGQNYSYRLRYQMADNSEIVSEPPGALSSAPDFTGSGNADIVFVADPKGLFTQFTLRAFNYTTETTTLLLVDVNAQYFDPLNNGDSWLAENTWSNWQPTGLLSFAEPRWNFQAVDNTNNAYFNLSGTIFYSNGESFTLDGYRQSSEYKTLTITNTVQNYSIKVDSSLIDWTQVSSVNLTMFQLKPQARERFGKALPAFLTRPRHEMSRAERVEAEASQQNVILFSLLGAPSGVVVDNLERFYGIQRPIAEPTIEFYYTAVYVLKDGTTRELANQEVSGRLSVELPALPPATVTPGLVHQVIEPEALAARMRQGG</sequence>
<dbReference type="Proteomes" id="UP000219331">
    <property type="component" value="Unassembled WGS sequence"/>
</dbReference>
<reference evidence="1 2" key="1">
    <citation type="submission" date="2017-08" db="EMBL/GenBank/DDBJ databases">
        <authorList>
            <person name="de Groot N.N."/>
        </authorList>
    </citation>
    <scope>NUCLEOTIDE SEQUENCE [LARGE SCALE GENOMIC DNA]</scope>
    <source>
        <strain evidence="1 2">USBA 352</strain>
    </source>
</reference>
<dbReference type="RefSeq" id="WP_097173777.1">
    <property type="nucleotide sequence ID" value="NZ_OBML01000001.1"/>
</dbReference>
<gene>
    <name evidence="1" type="ORF">SAMN05421512_101463</name>
</gene>
<dbReference type="AlphaFoldDB" id="A0A285R8W0"/>
<dbReference type="EMBL" id="OBML01000001">
    <property type="protein sequence ID" value="SOB90543.1"/>
    <property type="molecule type" value="Genomic_DNA"/>
</dbReference>
<name>A0A285R8W0_9HYPH</name>
<accession>A0A285R8W0</accession>
<dbReference type="OrthoDB" id="7783903at2"/>
<evidence type="ECO:0000313" key="1">
    <source>
        <dbReference type="EMBL" id="SOB90543.1"/>
    </source>
</evidence>
<keyword evidence="2" id="KW-1185">Reference proteome</keyword>